<feature type="domain" description="LcnD-like C-terminal" evidence="11">
    <location>
        <begin position="353"/>
        <end position="441"/>
    </location>
</feature>
<comment type="similarity">
    <text evidence="2">Belongs to the membrane fusion protein (MFP) (TC 8.A.1) family.</text>
</comment>
<evidence type="ECO:0000313" key="12">
    <source>
        <dbReference type="EMBL" id="QBO36142.1"/>
    </source>
</evidence>
<evidence type="ECO:0000313" key="13">
    <source>
        <dbReference type="Proteomes" id="UP000292886"/>
    </source>
</evidence>
<dbReference type="InterPro" id="IPR058795">
    <property type="entry name" value="LcnD_C"/>
</dbReference>
<dbReference type="OrthoDB" id="2237368at2"/>
<evidence type="ECO:0000256" key="8">
    <source>
        <dbReference type="SAM" id="Phobius"/>
    </source>
</evidence>
<dbReference type="Gene3D" id="2.40.30.170">
    <property type="match status" value="1"/>
</dbReference>
<dbReference type="RefSeq" id="WP_133363220.1">
    <property type="nucleotide sequence ID" value="NZ_CP037940.1"/>
</dbReference>
<organism evidence="12 13">
    <name type="scientific">Periweissella cryptocerci</name>
    <dbReference type="NCBI Taxonomy" id="2506420"/>
    <lineage>
        <taxon>Bacteria</taxon>
        <taxon>Bacillati</taxon>
        <taxon>Bacillota</taxon>
        <taxon>Bacilli</taxon>
        <taxon>Lactobacillales</taxon>
        <taxon>Lactobacillaceae</taxon>
        <taxon>Periweissella</taxon>
    </lineage>
</organism>
<evidence type="ECO:0000256" key="4">
    <source>
        <dbReference type="ARBA" id="ARBA00022692"/>
    </source>
</evidence>
<keyword evidence="13" id="KW-1185">Reference proteome</keyword>
<dbReference type="AlphaFoldDB" id="A0A4P6YTW2"/>
<dbReference type="KEGG" id="wei:EQG49_06550"/>
<keyword evidence="6 8" id="KW-0472">Membrane</keyword>
<dbReference type="GO" id="GO:0016020">
    <property type="term" value="C:membrane"/>
    <property type="evidence" value="ECO:0007669"/>
    <property type="project" value="UniProtKB-SubCell"/>
</dbReference>
<feature type="domain" description="LcnD-like barrel-sandwich hybrid" evidence="10">
    <location>
        <begin position="58"/>
        <end position="348"/>
    </location>
</feature>
<dbReference type="InterPro" id="IPR058786">
    <property type="entry name" value="BSH_LcnD"/>
</dbReference>
<gene>
    <name evidence="12" type="ORF">EQG49_06550</name>
</gene>
<evidence type="ECO:0000256" key="6">
    <source>
        <dbReference type="ARBA" id="ARBA00023136"/>
    </source>
</evidence>
<protein>
    <submittedName>
        <fullName evidence="12">Bacteriocin secretion accessory protein</fullName>
    </submittedName>
</protein>
<name>A0A4P6YTW2_9LACO</name>
<proteinExistence type="inferred from homology"/>
<keyword evidence="4 8" id="KW-0812">Transmembrane</keyword>
<dbReference type="InterPro" id="IPR050739">
    <property type="entry name" value="MFP"/>
</dbReference>
<reference evidence="13" key="1">
    <citation type="submission" date="2019-03" db="EMBL/GenBank/DDBJ databases">
        <title>Weissella sp. 26KH-42 Genome sequencing.</title>
        <authorList>
            <person name="Heo J."/>
            <person name="Kim S.-J."/>
            <person name="Kim J.-S."/>
            <person name="Hong S.-B."/>
            <person name="Kwon S.-W."/>
        </authorList>
    </citation>
    <scope>NUCLEOTIDE SEQUENCE [LARGE SCALE GENOMIC DNA]</scope>
    <source>
        <strain evidence="13">26KH-42</strain>
    </source>
</reference>
<dbReference type="Pfam" id="PF25887">
    <property type="entry name" value="HB_LcnD"/>
    <property type="match status" value="1"/>
</dbReference>
<feature type="domain" description="LcnD-like long helical bundle" evidence="9">
    <location>
        <begin position="99"/>
        <end position="310"/>
    </location>
</feature>
<evidence type="ECO:0000256" key="7">
    <source>
        <dbReference type="SAM" id="Coils"/>
    </source>
</evidence>
<keyword evidence="3" id="KW-0813">Transport</keyword>
<accession>A0A4P6YTW2</accession>
<dbReference type="InterPro" id="IPR058794">
    <property type="entry name" value="HB_LcnD"/>
</dbReference>
<evidence type="ECO:0000259" key="11">
    <source>
        <dbReference type="Pfam" id="PF25940"/>
    </source>
</evidence>
<sequence length="454" mass="50326">MDPKLLESAEFYHRRYQNFSTLIIVPILLIVILIVGFSLFGQKEIVVKATGELQPTRVIGTIQSTSSNPIVNNNLADNKVVKKGTVLLTYNAKNAVSETTLLNEQLSDLKQQEIKLELLQTGLKTDTNTFTNADKFGYSSLLDDYLAQVKLLKSAQTQSDTQIDKANQSSAKVKGKVNAQLERYQAKIDDYRLLLQSIKSNKNVLAKSSSLKTNFKLYQQQIRNTAKHDRAALKATTVSGVQQQIDQLQDTKASYQVQVAGIADKADKSDDLTAKLASLKSEQLLAASKEQTTLSANLEQLQAKLKVQHNENYQNSVVAPAPGIIHENEQVKGQQMIPAGSVIAELYPILKDQTKISMVAYVSVADVVNLKNEQSVRLSLYQSLPKPLILRGKIQSIASAPTATSKGNVFKVVATTRIEKKQLTHLRYGLEGKLVVITGKKTFFNYYKDKLLDK</sequence>
<evidence type="ECO:0000256" key="5">
    <source>
        <dbReference type="ARBA" id="ARBA00022989"/>
    </source>
</evidence>
<evidence type="ECO:0000259" key="10">
    <source>
        <dbReference type="Pfam" id="PF25935"/>
    </source>
</evidence>
<keyword evidence="5 8" id="KW-1133">Transmembrane helix</keyword>
<evidence type="ECO:0000256" key="3">
    <source>
        <dbReference type="ARBA" id="ARBA00022448"/>
    </source>
</evidence>
<evidence type="ECO:0000256" key="1">
    <source>
        <dbReference type="ARBA" id="ARBA00004167"/>
    </source>
</evidence>
<keyword evidence="7" id="KW-0175">Coiled coil</keyword>
<evidence type="ECO:0000259" key="9">
    <source>
        <dbReference type="Pfam" id="PF25887"/>
    </source>
</evidence>
<feature type="transmembrane region" description="Helical" evidence="8">
    <location>
        <begin position="21"/>
        <end position="40"/>
    </location>
</feature>
<dbReference type="Proteomes" id="UP000292886">
    <property type="component" value="Chromosome"/>
</dbReference>
<dbReference type="PANTHER" id="PTHR30386">
    <property type="entry name" value="MEMBRANE FUSION SUBUNIT OF EMRAB-TOLC MULTIDRUG EFFLUX PUMP"/>
    <property type="match status" value="1"/>
</dbReference>
<dbReference type="NCBIfam" id="TIGR01000">
    <property type="entry name" value="bacteriocin_acc"/>
    <property type="match status" value="1"/>
</dbReference>
<dbReference type="InterPro" id="IPR005696">
    <property type="entry name" value="MesE/LcnD"/>
</dbReference>
<feature type="coiled-coil region" evidence="7">
    <location>
        <begin position="238"/>
        <end position="304"/>
    </location>
</feature>
<comment type="subcellular location">
    <subcellularLocation>
        <location evidence="1">Membrane</location>
        <topology evidence="1">Single-pass membrane protein</topology>
    </subcellularLocation>
</comment>
<dbReference type="EMBL" id="CP037940">
    <property type="protein sequence ID" value="QBO36142.1"/>
    <property type="molecule type" value="Genomic_DNA"/>
</dbReference>
<dbReference type="Pfam" id="PF25935">
    <property type="entry name" value="BSH_LcnD"/>
    <property type="match status" value="1"/>
</dbReference>
<dbReference type="PANTHER" id="PTHR30386:SF26">
    <property type="entry name" value="TRANSPORT PROTEIN COMB"/>
    <property type="match status" value="1"/>
</dbReference>
<evidence type="ECO:0000256" key="2">
    <source>
        <dbReference type="ARBA" id="ARBA00009477"/>
    </source>
</evidence>
<dbReference type="Pfam" id="PF25940">
    <property type="entry name" value="LcnD_C"/>
    <property type="match status" value="1"/>
</dbReference>